<dbReference type="Gene3D" id="3.30.1490.10">
    <property type="match status" value="1"/>
</dbReference>
<dbReference type="PROSITE" id="PS00053">
    <property type="entry name" value="RIBOSOMAL_S8"/>
    <property type="match status" value="1"/>
</dbReference>
<evidence type="ECO:0000256" key="4">
    <source>
        <dbReference type="ARBA" id="ARBA00035258"/>
    </source>
</evidence>
<evidence type="ECO:0000256" key="6">
    <source>
        <dbReference type="RuleBase" id="RU003660"/>
    </source>
</evidence>
<dbReference type="SUPFAM" id="SSF56047">
    <property type="entry name" value="Ribosomal protein S8"/>
    <property type="match status" value="1"/>
</dbReference>
<keyword evidence="2 6" id="KW-0689">Ribosomal protein</keyword>
<proteinExistence type="inferred from homology"/>
<accession>A0A2M7XCP7</accession>
<dbReference type="GO" id="GO:0006412">
    <property type="term" value="P:translation"/>
    <property type="evidence" value="ECO:0007669"/>
    <property type="project" value="InterPro"/>
</dbReference>
<dbReference type="FunFam" id="3.30.1490.10:FF:000001">
    <property type="entry name" value="30S ribosomal protein S8"/>
    <property type="match status" value="1"/>
</dbReference>
<evidence type="ECO:0000256" key="5">
    <source>
        <dbReference type="ARBA" id="ARBA00035525"/>
    </source>
</evidence>
<dbReference type="GO" id="GO:1990904">
    <property type="term" value="C:ribonucleoprotein complex"/>
    <property type="evidence" value="ECO:0007669"/>
    <property type="project" value="UniProtKB-KW"/>
</dbReference>
<evidence type="ECO:0000256" key="3">
    <source>
        <dbReference type="ARBA" id="ARBA00023274"/>
    </source>
</evidence>
<dbReference type="GO" id="GO:0003735">
    <property type="term" value="F:structural constituent of ribosome"/>
    <property type="evidence" value="ECO:0007669"/>
    <property type="project" value="InterPro"/>
</dbReference>
<reference evidence="8" key="1">
    <citation type="submission" date="2017-09" db="EMBL/GenBank/DDBJ databases">
        <title>Depth-based differentiation of microbial function through sediment-hosted aquifers and enrichment of novel symbionts in the deep terrestrial subsurface.</title>
        <authorList>
            <person name="Probst A.J."/>
            <person name="Ladd B."/>
            <person name="Jarett J.K."/>
            <person name="Geller-Mcgrath D.E."/>
            <person name="Sieber C.M.K."/>
            <person name="Emerson J.B."/>
            <person name="Anantharaman K."/>
            <person name="Thomas B.C."/>
            <person name="Malmstrom R."/>
            <person name="Stieglmeier M."/>
            <person name="Klingl A."/>
            <person name="Woyke T."/>
            <person name="Ryan C.M."/>
            <person name="Banfield J.F."/>
        </authorList>
    </citation>
    <scope>NUCLEOTIDE SEQUENCE [LARGE SCALE GENOMIC DNA]</scope>
</reference>
<dbReference type="NCBIfam" id="NF001109">
    <property type="entry name" value="PRK00136.1"/>
    <property type="match status" value="1"/>
</dbReference>
<protein>
    <recommendedName>
        <fullName evidence="4">Small ribosomal subunit protein uS8</fullName>
    </recommendedName>
    <alternativeName>
        <fullName evidence="5">30S ribosomal protein S8</fullName>
    </alternativeName>
</protein>
<dbReference type="Proteomes" id="UP000229385">
    <property type="component" value="Unassembled WGS sequence"/>
</dbReference>
<dbReference type="InterPro" id="IPR035987">
    <property type="entry name" value="Ribosomal_uS8_sf"/>
</dbReference>
<feature type="non-terminal residue" evidence="7">
    <location>
        <position position="1"/>
    </location>
</feature>
<gene>
    <name evidence="7" type="ORF">CO174_01995</name>
</gene>
<dbReference type="Gene3D" id="3.30.1370.30">
    <property type="match status" value="1"/>
</dbReference>
<keyword evidence="3 6" id="KW-0687">Ribonucleoprotein</keyword>
<evidence type="ECO:0000313" key="8">
    <source>
        <dbReference type="Proteomes" id="UP000229385"/>
    </source>
</evidence>
<dbReference type="InterPro" id="IPR000630">
    <property type="entry name" value="Ribosomal_uS8"/>
</dbReference>
<comment type="similarity">
    <text evidence="1 6">Belongs to the universal ribosomal protein uS8 family.</text>
</comment>
<dbReference type="GO" id="GO:0005737">
    <property type="term" value="C:cytoplasm"/>
    <property type="evidence" value="ECO:0007669"/>
    <property type="project" value="UniProtKB-ARBA"/>
</dbReference>
<dbReference type="GO" id="GO:0005840">
    <property type="term" value="C:ribosome"/>
    <property type="evidence" value="ECO:0007669"/>
    <property type="project" value="UniProtKB-KW"/>
</dbReference>
<evidence type="ECO:0000256" key="1">
    <source>
        <dbReference type="ARBA" id="ARBA00006471"/>
    </source>
</evidence>
<dbReference type="Pfam" id="PF00410">
    <property type="entry name" value="Ribosomal_S8"/>
    <property type="match status" value="1"/>
</dbReference>
<dbReference type="AlphaFoldDB" id="A0A2M7XCP7"/>
<name>A0A2M7XCP7_9BACT</name>
<evidence type="ECO:0000256" key="2">
    <source>
        <dbReference type="ARBA" id="ARBA00022980"/>
    </source>
</evidence>
<dbReference type="EMBL" id="PFWU01000026">
    <property type="protein sequence ID" value="PJA45657.1"/>
    <property type="molecule type" value="Genomic_DNA"/>
</dbReference>
<comment type="caution">
    <text evidence="7">The sequence shown here is derived from an EMBL/GenBank/DDBJ whole genome shotgun (WGS) entry which is preliminary data.</text>
</comment>
<dbReference type="PANTHER" id="PTHR11758">
    <property type="entry name" value="40S RIBOSOMAL PROTEIN S15A"/>
    <property type="match status" value="1"/>
</dbReference>
<evidence type="ECO:0000313" key="7">
    <source>
        <dbReference type="EMBL" id="PJA45657.1"/>
    </source>
</evidence>
<organism evidence="7 8">
    <name type="scientific">Candidatus Uhrbacteria bacterium CG_4_9_14_3_um_filter_50_9</name>
    <dbReference type="NCBI Taxonomy" id="1975035"/>
    <lineage>
        <taxon>Bacteria</taxon>
        <taxon>Candidatus Uhriibacteriota</taxon>
    </lineage>
</organism>
<sequence length="104" mass="11585">PYSKMKFAIAKILEKEGYIAKAEQVTEAKFPVLKLTLSYEGNEPRIRMVRRVSKPGRRVYAKTTELPVVLANIGIAIISTPNGLMTNKEAHARRLGGEIICEIS</sequence>
<dbReference type="InterPro" id="IPR047863">
    <property type="entry name" value="Ribosomal_uS8_CS"/>
</dbReference>